<dbReference type="Proteomes" id="UP000765509">
    <property type="component" value="Unassembled WGS sequence"/>
</dbReference>
<comment type="caution">
    <text evidence="1">The sequence shown here is derived from an EMBL/GenBank/DDBJ whole genome shotgun (WGS) entry which is preliminary data.</text>
</comment>
<accession>A0A9Q3K9Z3</accession>
<reference evidence="1" key="1">
    <citation type="submission" date="2021-03" db="EMBL/GenBank/DDBJ databases">
        <title>Draft genome sequence of rust myrtle Austropuccinia psidii MF-1, a brazilian biotype.</title>
        <authorList>
            <person name="Quecine M.C."/>
            <person name="Pachon D.M.R."/>
            <person name="Bonatelli M.L."/>
            <person name="Correr F.H."/>
            <person name="Franceschini L.M."/>
            <person name="Leite T.F."/>
            <person name="Margarido G.R.A."/>
            <person name="Almeida C.A."/>
            <person name="Ferrarezi J.A."/>
            <person name="Labate C.A."/>
        </authorList>
    </citation>
    <scope>NUCLEOTIDE SEQUENCE</scope>
    <source>
        <strain evidence="1">MF-1</strain>
    </source>
</reference>
<protein>
    <submittedName>
        <fullName evidence="1">Uncharacterized protein</fullName>
    </submittedName>
</protein>
<sequence>MRRFYYVSFKDAEAHSICQTFPSSVTRQRPRPVPYCSSYRWPSHPPSNQTCPKAHPCYIGTCVGRAASSSLLDRSPSFLPGMITAHLTCLSRKHATAHML</sequence>
<evidence type="ECO:0000313" key="1">
    <source>
        <dbReference type="EMBL" id="MBW0576706.1"/>
    </source>
</evidence>
<keyword evidence="2" id="KW-1185">Reference proteome</keyword>
<name>A0A9Q3K9Z3_9BASI</name>
<dbReference type="AlphaFoldDB" id="A0A9Q3K9Z3"/>
<organism evidence="1 2">
    <name type="scientific">Austropuccinia psidii MF-1</name>
    <dbReference type="NCBI Taxonomy" id="1389203"/>
    <lineage>
        <taxon>Eukaryota</taxon>
        <taxon>Fungi</taxon>
        <taxon>Dikarya</taxon>
        <taxon>Basidiomycota</taxon>
        <taxon>Pucciniomycotina</taxon>
        <taxon>Pucciniomycetes</taxon>
        <taxon>Pucciniales</taxon>
        <taxon>Sphaerophragmiaceae</taxon>
        <taxon>Austropuccinia</taxon>
    </lineage>
</organism>
<gene>
    <name evidence="1" type="ORF">O181_116421</name>
</gene>
<proteinExistence type="predicted"/>
<evidence type="ECO:0000313" key="2">
    <source>
        <dbReference type="Proteomes" id="UP000765509"/>
    </source>
</evidence>
<dbReference type="EMBL" id="AVOT02098984">
    <property type="protein sequence ID" value="MBW0576706.1"/>
    <property type="molecule type" value="Genomic_DNA"/>
</dbReference>